<keyword evidence="2" id="KW-0677">Repeat</keyword>
<dbReference type="OrthoDB" id="17912at2759"/>
<keyword evidence="3" id="KW-0539">Nucleus</keyword>
<sequence>MKLKCEVQVSNRHLPTLNIRKHGRPAFTFVSLGRKPGHYKDGKIYLLLCTAQNRNGTHYLLTNNVEQIFSKFICEGKATIRLSSPADDISFSKADPNHLSILIKMVKLASEGKPFPENVLSSLTPASAKQIEKPSSSLHITSPSQYPMSFPKSLLELTVNNCLLKRVSPMITALTNLSVLDLSNNMLPHLPESFSQLVVLHTLNLSHNKLTVLPPVLYKSDIRKSLMYLDLKHNEIQCLPRDMTQFLKLHSLNLGKNQIKHLPESTSLIKSLQNLFLPDNLLEYLPATLLSKFFDTMDFSNNKFVISQAATDRSAIFPFPTLVELAARTIISHSVSYTSEDLDVHSVCYLNQSHFCICGQPCFESKVCRFIQGKLQCRTNYGNDYIPFNAYLCSKKCLQRFDKI</sequence>
<gene>
    <name evidence="5" type="primary">106056943</name>
</gene>
<dbReference type="SMART" id="SM00369">
    <property type="entry name" value="LRR_TYP"/>
    <property type="match status" value="4"/>
</dbReference>
<dbReference type="EnsemblMetazoa" id="BGLB028508-RC">
    <property type="protein sequence ID" value="BGLB028508-PC"/>
    <property type="gene ID" value="BGLB028508"/>
</dbReference>
<reference evidence="5" key="1">
    <citation type="submission" date="2020-05" db="UniProtKB">
        <authorList>
            <consortium name="EnsemblMetazoa"/>
        </authorList>
    </citation>
    <scope>IDENTIFICATION</scope>
    <source>
        <strain evidence="5">BB02</strain>
    </source>
</reference>
<dbReference type="PANTHER" id="PTHR48051">
    <property type="match status" value="1"/>
</dbReference>
<dbReference type="VEuPathDB" id="VectorBase:BGLB028508"/>
<dbReference type="InterPro" id="IPR003591">
    <property type="entry name" value="Leu-rich_rpt_typical-subtyp"/>
</dbReference>
<dbReference type="EnsemblMetazoa" id="BGLB028508-RD">
    <property type="protein sequence ID" value="BGLB028508-PD"/>
    <property type="gene ID" value="BGLB028508"/>
</dbReference>
<dbReference type="InterPro" id="IPR032675">
    <property type="entry name" value="LRR_dom_sf"/>
</dbReference>
<proteinExistence type="predicted"/>
<evidence type="ECO:0000256" key="1">
    <source>
        <dbReference type="ARBA" id="ARBA00022614"/>
    </source>
</evidence>
<dbReference type="SUPFAM" id="SSF52058">
    <property type="entry name" value="L domain-like"/>
    <property type="match status" value="1"/>
</dbReference>
<dbReference type="Gene3D" id="3.80.10.10">
    <property type="entry name" value="Ribonuclease Inhibitor"/>
    <property type="match status" value="1"/>
</dbReference>
<dbReference type="AlphaFoldDB" id="A0A2C9L9C1"/>
<dbReference type="PANTHER" id="PTHR48051:SF46">
    <property type="entry name" value="LEUCINE RICH REPEAT-CONTAINING DOMAIN PROTEIN"/>
    <property type="match status" value="1"/>
</dbReference>
<dbReference type="PROSITE" id="PS51450">
    <property type="entry name" value="LRR"/>
    <property type="match status" value="3"/>
</dbReference>
<dbReference type="RefSeq" id="XP_013069350.2">
    <property type="nucleotide sequence ID" value="XM_013213896.2"/>
</dbReference>
<dbReference type="InterPro" id="IPR001611">
    <property type="entry name" value="Leu-rich_rpt"/>
</dbReference>
<dbReference type="EnsemblMetazoa" id="BGLB028508-RA">
    <property type="protein sequence ID" value="BGLB028508-PA"/>
    <property type="gene ID" value="BGLB028508"/>
</dbReference>
<dbReference type="RefSeq" id="XP_013069348.2">
    <property type="nucleotide sequence ID" value="XM_013213894.2"/>
</dbReference>
<evidence type="ECO:0000259" key="4">
    <source>
        <dbReference type="Pfam" id="PF25344"/>
    </source>
</evidence>
<dbReference type="PRINTS" id="PR00019">
    <property type="entry name" value="LEURICHRPT"/>
</dbReference>
<feature type="domain" description="PIF1/LRR1 pleckstrin homology" evidence="4">
    <location>
        <begin position="1"/>
        <end position="119"/>
    </location>
</feature>
<dbReference type="VEuPathDB" id="VectorBase:BGLAX_039462"/>
<dbReference type="InterPro" id="IPR057437">
    <property type="entry name" value="PIF1/LRR1_PH"/>
</dbReference>
<keyword evidence="1" id="KW-0433">Leucine-rich repeat</keyword>
<protein>
    <recommendedName>
        <fullName evidence="4">PIF1/LRR1 pleckstrin homology domain-containing protein</fullName>
    </recommendedName>
</protein>
<dbReference type="Pfam" id="PF13855">
    <property type="entry name" value="LRR_8"/>
    <property type="match status" value="1"/>
</dbReference>
<evidence type="ECO:0000313" key="5">
    <source>
        <dbReference type="EnsemblMetazoa" id="BGLB028508-PA"/>
    </source>
</evidence>
<organism evidence="5 6">
    <name type="scientific">Biomphalaria glabrata</name>
    <name type="common">Bloodfluke planorb</name>
    <name type="synonym">Freshwater snail</name>
    <dbReference type="NCBI Taxonomy" id="6526"/>
    <lineage>
        <taxon>Eukaryota</taxon>
        <taxon>Metazoa</taxon>
        <taxon>Spiralia</taxon>
        <taxon>Lophotrochozoa</taxon>
        <taxon>Mollusca</taxon>
        <taxon>Gastropoda</taxon>
        <taxon>Heterobranchia</taxon>
        <taxon>Euthyneura</taxon>
        <taxon>Panpulmonata</taxon>
        <taxon>Hygrophila</taxon>
        <taxon>Lymnaeoidea</taxon>
        <taxon>Planorbidae</taxon>
        <taxon>Biomphalaria</taxon>
    </lineage>
</organism>
<dbReference type="RefSeq" id="XP_013069347.2">
    <property type="nucleotide sequence ID" value="XM_013213893.2"/>
</dbReference>
<evidence type="ECO:0000256" key="2">
    <source>
        <dbReference type="ARBA" id="ARBA00022737"/>
    </source>
</evidence>
<dbReference type="Proteomes" id="UP000076420">
    <property type="component" value="Unassembled WGS sequence"/>
</dbReference>
<accession>A0A2C9L9C1</accession>
<dbReference type="GO" id="GO:0005737">
    <property type="term" value="C:cytoplasm"/>
    <property type="evidence" value="ECO:0007669"/>
    <property type="project" value="TreeGrafter"/>
</dbReference>
<dbReference type="STRING" id="6526.A0A2C9L9C1"/>
<name>A0A2C9L9C1_BIOGL</name>
<dbReference type="Pfam" id="PF25344">
    <property type="entry name" value="PH_LRR1"/>
    <property type="match status" value="1"/>
</dbReference>
<dbReference type="KEGG" id="bgt:106056943"/>
<dbReference type="EnsemblMetazoa" id="BGLB028508-RB">
    <property type="protein sequence ID" value="BGLB028508-PB"/>
    <property type="gene ID" value="BGLB028508"/>
</dbReference>
<evidence type="ECO:0000256" key="3">
    <source>
        <dbReference type="ARBA" id="ARBA00023242"/>
    </source>
</evidence>
<evidence type="ECO:0000313" key="6">
    <source>
        <dbReference type="Proteomes" id="UP000076420"/>
    </source>
</evidence>
<dbReference type="InterPro" id="IPR050216">
    <property type="entry name" value="LRR_domain-containing"/>
</dbReference>